<protein>
    <submittedName>
        <fullName evidence="1">Uncharacterized protein</fullName>
    </submittedName>
</protein>
<dbReference type="Pfam" id="PF19508">
    <property type="entry name" value="DUF6042"/>
    <property type="match status" value="1"/>
</dbReference>
<comment type="caution">
    <text evidence="1">The sequence shown here is derived from an EMBL/GenBank/DDBJ whole genome shotgun (WGS) entry which is preliminary data.</text>
</comment>
<dbReference type="RefSeq" id="WP_151619666.1">
    <property type="nucleotide sequence ID" value="NZ_WBXO01000004.1"/>
</dbReference>
<dbReference type="AlphaFoldDB" id="A0A6I0F336"/>
<name>A0A6I0F336_9FIRM</name>
<evidence type="ECO:0000313" key="2">
    <source>
        <dbReference type="Proteomes" id="UP000468766"/>
    </source>
</evidence>
<gene>
    <name evidence="1" type="ORF">F9B85_07010</name>
</gene>
<reference evidence="1 2" key="1">
    <citation type="submission" date="2019-10" db="EMBL/GenBank/DDBJ databases">
        <title>Whole-genome sequence of the extremophile Heliorestis acidaminivorans DSM 24790.</title>
        <authorList>
            <person name="Kyndt J.A."/>
            <person name="Meyer T.E."/>
        </authorList>
    </citation>
    <scope>NUCLEOTIDE SEQUENCE [LARGE SCALE GENOMIC DNA]</scope>
    <source>
        <strain evidence="1 2">DSM 24790</strain>
    </source>
</reference>
<evidence type="ECO:0000313" key="1">
    <source>
        <dbReference type="EMBL" id="KAB2953006.1"/>
    </source>
</evidence>
<sequence length="159" mass="18234">MSLPTSYPGLRNEPGYKQEGLVRIPTTFFDYRWPHYLPPSATSLYRAICRIAEGDLRGPTARYELLDRPYEPWPADNSEEEINQLLFQNLCTNKGWPMPTTVAHCLDLLLKMSLIQVHLDEAGNEIYDIVLPVPHPADVLQRPELRLPPYLLIPPEQAL</sequence>
<keyword evidence="2" id="KW-1185">Reference proteome</keyword>
<accession>A0A6I0F336</accession>
<dbReference type="OrthoDB" id="2611430at2"/>
<dbReference type="InterPro" id="IPR046105">
    <property type="entry name" value="DUF6042"/>
</dbReference>
<dbReference type="Proteomes" id="UP000468766">
    <property type="component" value="Unassembled WGS sequence"/>
</dbReference>
<organism evidence="1 2">
    <name type="scientific">Heliorestis acidaminivorans</name>
    <dbReference type="NCBI Taxonomy" id="553427"/>
    <lineage>
        <taxon>Bacteria</taxon>
        <taxon>Bacillati</taxon>
        <taxon>Bacillota</taxon>
        <taxon>Clostridia</taxon>
        <taxon>Eubacteriales</taxon>
        <taxon>Heliobacteriaceae</taxon>
        <taxon>Heliorestis</taxon>
    </lineage>
</organism>
<proteinExistence type="predicted"/>
<dbReference type="EMBL" id="WBXO01000004">
    <property type="protein sequence ID" value="KAB2953006.1"/>
    <property type="molecule type" value="Genomic_DNA"/>
</dbReference>